<comment type="caution">
    <text evidence="2">The sequence shown here is derived from an EMBL/GenBank/DDBJ whole genome shotgun (WGS) entry which is preliminary data.</text>
</comment>
<gene>
    <name evidence="2" type="ORF">VZT92_015312</name>
</gene>
<dbReference type="EMBL" id="JBCEZU010000123">
    <property type="protein sequence ID" value="KAK9526627.1"/>
    <property type="molecule type" value="Genomic_DNA"/>
</dbReference>
<dbReference type="AlphaFoldDB" id="A0AAW1EWN2"/>
<proteinExistence type="predicted"/>
<protein>
    <submittedName>
        <fullName evidence="2">Uncharacterized protein</fullName>
    </submittedName>
</protein>
<evidence type="ECO:0000313" key="3">
    <source>
        <dbReference type="Proteomes" id="UP001488805"/>
    </source>
</evidence>
<keyword evidence="3" id="KW-1185">Reference proteome</keyword>
<organism evidence="2 3">
    <name type="scientific">Zoarces viviparus</name>
    <name type="common">Viviparous eelpout</name>
    <name type="synonym">Blennius viviparus</name>
    <dbReference type="NCBI Taxonomy" id="48416"/>
    <lineage>
        <taxon>Eukaryota</taxon>
        <taxon>Metazoa</taxon>
        <taxon>Chordata</taxon>
        <taxon>Craniata</taxon>
        <taxon>Vertebrata</taxon>
        <taxon>Euteleostomi</taxon>
        <taxon>Actinopterygii</taxon>
        <taxon>Neopterygii</taxon>
        <taxon>Teleostei</taxon>
        <taxon>Neoteleostei</taxon>
        <taxon>Acanthomorphata</taxon>
        <taxon>Eupercaria</taxon>
        <taxon>Perciformes</taxon>
        <taxon>Cottioidei</taxon>
        <taxon>Zoarcales</taxon>
        <taxon>Zoarcidae</taxon>
        <taxon>Zoarcinae</taxon>
        <taxon>Zoarces</taxon>
    </lineage>
</organism>
<reference evidence="2 3" key="1">
    <citation type="journal article" date="2024" name="Genome Biol. Evol.">
        <title>Chromosome-level genome assembly of the viviparous eelpout Zoarces viviparus.</title>
        <authorList>
            <person name="Fuhrmann N."/>
            <person name="Brasseur M.V."/>
            <person name="Bakowski C.E."/>
            <person name="Podsiadlowski L."/>
            <person name="Prost S."/>
            <person name="Krehenwinkel H."/>
            <person name="Mayer C."/>
        </authorList>
    </citation>
    <scope>NUCLEOTIDE SEQUENCE [LARGE SCALE GENOMIC DNA]</scope>
    <source>
        <strain evidence="2">NO-MEL_2022_Ind0_liver</strain>
    </source>
</reference>
<evidence type="ECO:0000256" key="1">
    <source>
        <dbReference type="SAM" id="MobiDB-lite"/>
    </source>
</evidence>
<dbReference type="Proteomes" id="UP001488805">
    <property type="component" value="Unassembled WGS sequence"/>
</dbReference>
<name>A0AAW1EWN2_ZOAVI</name>
<feature type="compositionally biased region" description="Basic and acidic residues" evidence="1">
    <location>
        <begin position="21"/>
        <end position="43"/>
    </location>
</feature>
<sequence>MAGPARVAAVARCSPGIKRERVEVREEERPQRPEESGLVERGDTQGSEKGTIWGGCDVNKAQVIPLEREQTLAQWEPSWSARGPPRLLHPT</sequence>
<feature type="region of interest" description="Disordered" evidence="1">
    <location>
        <begin position="21"/>
        <end position="54"/>
    </location>
</feature>
<evidence type="ECO:0000313" key="2">
    <source>
        <dbReference type="EMBL" id="KAK9526627.1"/>
    </source>
</evidence>
<accession>A0AAW1EWN2</accession>